<dbReference type="OrthoDB" id="2382349at2"/>
<keyword evidence="2" id="KW-1185">Reference proteome</keyword>
<dbReference type="AlphaFoldDB" id="A0A0M1NJ82"/>
<comment type="caution">
    <text evidence="1">The sequence shown here is derived from an EMBL/GenBank/DDBJ whole genome shotgun (WGS) entry which is preliminary data.</text>
</comment>
<protein>
    <recommendedName>
        <fullName evidence="3">Spore coat protein</fullName>
    </recommendedName>
</protein>
<organism evidence="1 2">
    <name type="scientific">Paenibacillus solani</name>
    <dbReference type="NCBI Taxonomy" id="1705565"/>
    <lineage>
        <taxon>Bacteria</taxon>
        <taxon>Bacillati</taxon>
        <taxon>Bacillota</taxon>
        <taxon>Bacilli</taxon>
        <taxon>Bacillales</taxon>
        <taxon>Paenibacillaceae</taxon>
        <taxon>Paenibacillus</taxon>
    </lineage>
</organism>
<sequence length="78" mass="8547">MTTNHQIQPLTSKELDYIVDCISNETMLAKHCAAAAAASQNHALQQALLGFVSRHEQHLNTLVDSLQTHSNIAPTQPQ</sequence>
<evidence type="ECO:0000313" key="2">
    <source>
        <dbReference type="Proteomes" id="UP000036932"/>
    </source>
</evidence>
<dbReference type="RefSeq" id="WP_054403951.1">
    <property type="nucleotide sequence ID" value="NZ_LIUT01000003.1"/>
</dbReference>
<name>A0A0M1NJ82_9BACL</name>
<reference evidence="2" key="1">
    <citation type="submission" date="2015-08" db="EMBL/GenBank/DDBJ databases">
        <title>Genome sequencing project for genomic taxonomy and phylogenomics of Bacillus-like bacteria.</title>
        <authorList>
            <person name="Liu B."/>
            <person name="Wang J."/>
            <person name="Zhu Y."/>
            <person name="Liu G."/>
            <person name="Chen Q."/>
            <person name="Chen Z."/>
            <person name="Lan J."/>
            <person name="Che J."/>
            <person name="Ge C."/>
            <person name="Shi H."/>
            <person name="Pan Z."/>
            <person name="Liu X."/>
        </authorList>
    </citation>
    <scope>NUCLEOTIDE SEQUENCE [LARGE SCALE GENOMIC DNA]</scope>
    <source>
        <strain evidence="2">FJAT-22460</strain>
    </source>
</reference>
<evidence type="ECO:0000313" key="1">
    <source>
        <dbReference type="EMBL" id="KOR82313.1"/>
    </source>
</evidence>
<proteinExistence type="predicted"/>
<dbReference type="EMBL" id="LIUT01000003">
    <property type="protein sequence ID" value="KOR82313.1"/>
    <property type="molecule type" value="Genomic_DNA"/>
</dbReference>
<dbReference type="PATRIC" id="fig|1705565.3.peg.5631"/>
<evidence type="ECO:0008006" key="3">
    <source>
        <dbReference type="Google" id="ProtNLM"/>
    </source>
</evidence>
<dbReference type="Proteomes" id="UP000036932">
    <property type="component" value="Unassembled WGS sequence"/>
</dbReference>
<accession>A0A0M1NJ82</accession>
<gene>
    <name evidence="1" type="ORF">AM231_18415</name>
</gene>